<accession>A0A656KJV6</accession>
<dbReference type="AlphaFoldDB" id="A0A656KJV6"/>
<feature type="region of interest" description="Disordered" evidence="1">
    <location>
        <begin position="430"/>
        <end position="463"/>
    </location>
</feature>
<gene>
    <name evidence="2" type="ORF">BGT96224_5085</name>
</gene>
<organism evidence="2 3">
    <name type="scientific">Blumeria graminis f. sp. tritici 96224</name>
    <dbReference type="NCBI Taxonomy" id="1268274"/>
    <lineage>
        <taxon>Eukaryota</taxon>
        <taxon>Fungi</taxon>
        <taxon>Dikarya</taxon>
        <taxon>Ascomycota</taxon>
        <taxon>Pezizomycotina</taxon>
        <taxon>Leotiomycetes</taxon>
        <taxon>Erysiphales</taxon>
        <taxon>Erysiphaceae</taxon>
        <taxon>Blumeria</taxon>
    </lineage>
</organism>
<feature type="compositionally biased region" description="Polar residues" evidence="1">
    <location>
        <begin position="73"/>
        <end position="90"/>
    </location>
</feature>
<name>A0A656KJV6_BLUGR</name>
<feature type="compositionally biased region" description="Basic and acidic residues" evidence="1">
    <location>
        <begin position="440"/>
        <end position="463"/>
    </location>
</feature>
<dbReference type="OrthoDB" id="5398515at2759"/>
<feature type="compositionally biased region" description="Polar residues" evidence="1">
    <location>
        <begin position="56"/>
        <end position="66"/>
    </location>
</feature>
<feature type="compositionally biased region" description="Basic residues" evidence="1">
    <location>
        <begin position="36"/>
        <end position="45"/>
    </location>
</feature>
<protein>
    <submittedName>
        <fullName evidence="2">Uncharacterized protein</fullName>
    </submittedName>
</protein>
<evidence type="ECO:0000313" key="2">
    <source>
        <dbReference type="EMBL" id="EPQ64490.1"/>
    </source>
</evidence>
<feature type="region of interest" description="Disordered" evidence="1">
    <location>
        <begin position="1"/>
        <end position="90"/>
    </location>
</feature>
<dbReference type="Proteomes" id="UP000053110">
    <property type="component" value="Unassembled WGS sequence"/>
</dbReference>
<dbReference type="EMBL" id="KE375058">
    <property type="protein sequence ID" value="EPQ64490.1"/>
    <property type="molecule type" value="Genomic_DNA"/>
</dbReference>
<reference evidence="3" key="1">
    <citation type="journal article" date="2013" name="Nat. Genet.">
        <title>The wheat powdery mildew genome shows the unique evolution of an obligate biotroph.</title>
        <authorList>
            <person name="Wicker T."/>
            <person name="Oberhaensli S."/>
            <person name="Parlange F."/>
            <person name="Buchmann J.P."/>
            <person name="Shatalina M."/>
            <person name="Roffler S."/>
            <person name="Ben-David R."/>
            <person name="Dolezel J."/>
            <person name="Simkova H."/>
            <person name="Schulze-Lefert P."/>
            <person name="Spanu P.D."/>
            <person name="Bruggmann R."/>
            <person name="Amselem J."/>
            <person name="Quesneville H."/>
            <person name="Ver Loren van Themaat E."/>
            <person name="Paape T."/>
            <person name="Shimizu K.K."/>
            <person name="Keller B."/>
        </authorList>
    </citation>
    <scope>NUCLEOTIDE SEQUENCE [LARGE SCALE GENOMIC DNA]</scope>
    <source>
        <strain evidence="3">96224</strain>
    </source>
</reference>
<proteinExistence type="predicted"/>
<evidence type="ECO:0000313" key="3">
    <source>
        <dbReference type="Proteomes" id="UP000053110"/>
    </source>
</evidence>
<feature type="compositionally biased region" description="Basic and acidic residues" evidence="1">
    <location>
        <begin position="46"/>
        <end position="55"/>
    </location>
</feature>
<sequence length="463" mass="52537">MTSPSIVTTPLHPKIHTPETPQFGFHDNYQPYSPRLSKHTSRRFHPHNETTDKKITPTSSNHSIRSSNRESKSLYSINGSNSTQSFQITRNKSKFGEQQADLYMKKTPNDSTSKMLEKEDKDISLSPLTSKTNRTSPASCCLSMGMLMTPTKTPMKRRRKNLTSVSSVARKLFSNELNSQETFCLSSTEKTCETTSREVSVTPDAEEEAEYISIFTDSRDRIPEVDLSPNNPFFLDKNSMYPSTCKSPSKPVNIAVKGEGFRTSHELVSREDGLLYNFRGKIIFRKFDNNTEFNEFSKDDLPGDDVIPLPRNIWQPTSRTSLKPRLLFPTIPKSTDRQTEEYIIKDLGVGSIVEDSPLPKENPTKKDEKSLISLTPKFKPISPPNSFRASPIIPKIHEPNDRPIRTLRITKQELGDPITLGLRNTKKARPFASWQCTKPLSEKTRKRGGEPLDRDSPDKKIKL</sequence>
<evidence type="ECO:0000256" key="1">
    <source>
        <dbReference type="SAM" id="MobiDB-lite"/>
    </source>
</evidence>